<evidence type="ECO:0000256" key="1">
    <source>
        <dbReference type="SAM" id="MobiDB-lite"/>
    </source>
</evidence>
<dbReference type="Proteomes" id="UP001215598">
    <property type="component" value="Unassembled WGS sequence"/>
</dbReference>
<accession>A0AAD7MTR8</accession>
<feature type="region of interest" description="Disordered" evidence="1">
    <location>
        <begin position="124"/>
        <end position="181"/>
    </location>
</feature>
<protein>
    <submittedName>
        <fullName evidence="2">Uncharacterized protein</fullName>
    </submittedName>
</protein>
<dbReference type="EMBL" id="JARKIB010000146">
    <property type="protein sequence ID" value="KAJ7732296.1"/>
    <property type="molecule type" value="Genomic_DNA"/>
</dbReference>
<comment type="caution">
    <text evidence="2">The sequence shown here is derived from an EMBL/GenBank/DDBJ whole genome shotgun (WGS) entry which is preliminary data.</text>
</comment>
<evidence type="ECO:0000313" key="3">
    <source>
        <dbReference type="Proteomes" id="UP001215598"/>
    </source>
</evidence>
<dbReference type="AlphaFoldDB" id="A0AAD7MTR8"/>
<gene>
    <name evidence="2" type="ORF">B0H16DRAFT_1468644</name>
</gene>
<evidence type="ECO:0000313" key="2">
    <source>
        <dbReference type="EMBL" id="KAJ7732296.1"/>
    </source>
</evidence>
<name>A0AAD7MTR8_9AGAR</name>
<organism evidence="2 3">
    <name type="scientific">Mycena metata</name>
    <dbReference type="NCBI Taxonomy" id="1033252"/>
    <lineage>
        <taxon>Eukaryota</taxon>
        <taxon>Fungi</taxon>
        <taxon>Dikarya</taxon>
        <taxon>Basidiomycota</taxon>
        <taxon>Agaricomycotina</taxon>
        <taxon>Agaricomycetes</taxon>
        <taxon>Agaricomycetidae</taxon>
        <taxon>Agaricales</taxon>
        <taxon>Marasmiineae</taxon>
        <taxon>Mycenaceae</taxon>
        <taxon>Mycena</taxon>
    </lineage>
</organism>
<keyword evidence="3" id="KW-1185">Reference proteome</keyword>
<reference evidence="2" key="1">
    <citation type="submission" date="2023-03" db="EMBL/GenBank/DDBJ databases">
        <title>Massive genome expansion in bonnet fungi (Mycena s.s.) driven by repeated elements and novel gene families across ecological guilds.</title>
        <authorList>
            <consortium name="Lawrence Berkeley National Laboratory"/>
            <person name="Harder C.B."/>
            <person name="Miyauchi S."/>
            <person name="Viragh M."/>
            <person name="Kuo A."/>
            <person name="Thoen E."/>
            <person name="Andreopoulos B."/>
            <person name="Lu D."/>
            <person name="Skrede I."/>
            <person name="Drula E."/>
            <person name="Henrissat B."/>
            <person name="Morin E."/>
            <person name="Kohler A."/>
            <person name="Barry K."/>
            <person name="LaButti K."/>
            <person name="Morin E."/>
            <person name="Salamov A."/>
            <person name="Lipzen A."/>
            <person name="Mereny Z."/>
            <person name="Hegedus B."/>
            <person name="Baldrian P."/>
            <person name="Stursova M."/>
            <person name="Weitz H."/>
            <person name="Taylor A."/>
            <person name="Grigoriev I.V."/>
            <person name="Nagy L.G."/>
            <person name="Martin F."/>
            <person name="Kauserud H."/>
        </authorList>
    </citation>
    <scope>NUCLEOTIDE SEQUENCE</scope>
    <source>
        <strain evidence="2">CBHHK182m</strain>
    </source>
</reference>
<sequence>MSADQAVWTQSVTHKEVVRFLANQGLTVAEANDSWQFARNHVQAVVHEGSRTGVEDVRYAALLAQIKAEVKVRGKPSGLRREEHNRLVCFRGSMGYQKGVVPVFDFSEKLSALGVQSQPVQKPLFPPKAHLSPTAHLPPTSRPLPAHLRQGPLRKGNKAKREDRKYRGQAGSLYDEMGKMR</sequence>
<proteinExistence type="predicted"/>